<dbReference type="Proteomes" id="UP001500888">
    <property type="component" value="Unassembled WGS sequence"/>
</dbReference>
<dbReference type="SUPFAM" id="SSF55797">
    <property type="entry name" value="PR-1-like"/>
    <property type="match status" value="1"/>
</dbReference>
<dbReference type="PANTHER" id="PTHR31157:SF1">
    <property type="entry name" value="SCP DOMAIN-CONTAINING PROTEIN"/>
    <property type="match status" value="1"/>
</dbReference>
<keyword evidence="1" id="KW-0732">Signal</keyword>
<evidence type="ECO:0000259" key="2">
    <source>
        <dbReference type="Pfam" id="PF00188"/>
    </source>
</evidence>
<dbReference type="InterPro" id="IPR014044">
    <property type="entry name" value="CAP_dom"/>
</dbReference>
<dbReference type="Gene3D" id="3.40.33.10">
    <property type="entry name" value="CAP"/>
    <property type="match status" value="1"/>
</dbReference>
<keyword evidence="4" id="KW-1185">Reference proteome</keyword>
<dbReference type="PANTHER" id="PTHR31157">
    <property type="entry name" value="SCP DOMAIN-CONTAINING PROTEIN"/>
    <property type="match status" value="1"/>
</dbReference>
<dbReference type="Pfam" id="PF00188">
    <property type="entry name" value="CAP"/>
    <property type="match status" value="1"/>
</dbReference>
<organism evidence="3 4">
    <name type="scientific">Sphaerisporangium flaviroseum</name>
    <dbReference type="NCBI Taxonomy" id="509199"/>
    <lineage>
        <taxon>Bacteria</taxon>
        <taxon>Bacillati</taxon>
        <taxon>Actinomycetota</taxon>
        <taxon>Actinomycetes</taxon>
        <taxon>Streptosporangiales</taxon>
        <taxon>Streptosporangiaceae</taxon>
        <taxon>Sphaerisporangium</taxon>
    </lineage>
</organism>
<dbReference type="EMBL" id="BAAAZR010000019">
    <property type="protein sequence ID" value="GAA3824156.1"/>
    <property type="molecule type" value="Genomic_DNA"/>
</dbReference>
<protein>
    <recommendedName>
        <fullName evidence="2">SCP domain-containing protein</fullName>
    </recommendedName>
</protein>
<feature type="domain" description="SCP" evidence="2">
    <location>
        <begin position="65"/>
        <end position="187"/>
    </location>
</feature>
<evidence type="ECO:0000313" key="4">
    <source>
        <dbReference type="Proteomes" id="UP001500888"/>
    </source>
</evidence>
<reference evidence="4" key="1">
    <citation type="journal article" date="2019" name="Int. J. Syst. Evol. Microbiol.">
        <title>The Global Catalogue of Microorganisms (GCM) 10K type strain sequencing project: providing services to taxonomists for standard genome sequencing and annotation.</title>
        <authorList>
            <consortium name="The Broad Institute Genomics Platform"/>
            <consortium name="The Broad Institute Genome Sequencing Center for Infectious Disease"/>
            <person name="Wu L."/>
            <person name="Ma J."/>
        </authorList>
    </citation>
    <scope>NUCLEOTIDE SEQUENCE [LARGE SCALE GENOMIC DNA]</scope>
    <source>
        <strain evidence="4">JCM 16908</strain>
    </source>
</reference>
<name>A0ABP7IQ60_9ACTN</name>
<evidence type="ECO:0000256" key="1">
    <source>
        <dbReference type="SAM" id="SignalP"/>
    </source>
</evidence>
<dbReference type="InterPro" id="IPR035940">
    <property type="entry name" value="CAP_sf"/>
</dbReference>
<gene>
    <name evidence="3" type="ORF">GCM10022226_50950</name>
</gene>
<accession>A0ABP7IQ60</accession>
<sequence length="207" mass="20969">MKQSSRLLEVAAVAGVLTLSLQAMGAPANASVGVAPGCAAASAYYDTAPASANIAMLRNAVHCLIDTERAAVGLPALTRKSALDAAASAHAGAAASLKWWSPGADSHTNPQTGSTPWSRITGAGYCPNPVSWAYAETTYTGWGTGYGTPRAAVHWWVHVSTYGHRQIVLSPTLTDLGVGVAVGAANPAGASGTGGGTYVVDFGRCQQ</sequence>
<feature type="signal peptide" evidence="1">
    <location>
        <begin position="1"/>
        <end position="25"/>
    </location>
</feature>
<feature type="chain" id="PRO_5047357925" description="SCP domain-containing protein" evidence="1">
    <location>
        <begin position="26"/>
        <end position="207"/>
    </location>
</feature>
<proteinExistence type="predicted"/>
<comment type="caution">
    <text evidence="3">The sequence shown here is derived from an EMBL/GenBank/DDBJ whole genome shotgun (WGS) entry which is preliminary data.</text>
</comment>
<evidence type="ECO:0000313" key="3">
    <source>
        <dbReference type="EMBL" id="GAA3824156.1"/>
    </source>
</evidence>
<dbReference type="RefSeq" id="WP_344945126.1">
    <property type="nucleotide sequence ID" value="NZ_BAAAZR010000019.1"/>
</dbReference>